<dbReference type="RefSeq" id="WP_140418551.1">
    <property type="nucleotide sequence ID" value="NZ_FNVE01000001.1"/>
</dbReference>
<accession>A0AAQ1JNT6</accession>
<reference evidence="1 2" key="1">
    <citation type="submission" date="2016-10" db="EMBL/GenBank/DDBJ databases">
        <authorList>
            <person name="Varghese N."/>
            <person name="Submissions S."/>
        </authorList>
    </citation>
    <scope>NUCLEOTIDE SEQUENCE [LARGE SCALE GENOMIC DNA]</scope>
    <source>
        <strain evidence="1 2">CECT 8317</strain>
    </source>
</reference>
<dbReference type="AlphaFoldDB" id="A0AAQ1JNT6"/>
<sequence length="213" mass="23303">MSPIRWGRAALLAPVLLSGCSVMQGFWSGEPQRVTGLLERTTDGFVLRECGSERVMTLTESQMLDGIYQLASQPGQIAIFTDLTGEIDRHGRLHPEQVLRMQSHGRGCSDDSANSAQWVALGYQPAWQIWLSPAGLVRSDGNLTYPARSVVIEQLPDGALNAATPPDHQVELWLYPQACQDPVTGDYFHLRATLTVNGEQQRGCGYQGAIIAP</sequence>
<name>A0AAQ1JNT6_9GAMM</name>
<dbReference type="PROSITE" id="PS51257">
    <property type="entry name" value="PROKAR_LIPOPROTEIN"/>
    <property type="match status" value="1"/>
</dbReference>
<proteinExistence type="predicted"/>
<dbReference type="EMBL" id="FNVE01000001">
    <property type="protein sequence ID" value="SEF58761.1"/>
    <property type="molecule type" value="Genomic_DNA"/>
</dbReference>
<organism evidence="1 2">
    <name type="scientific">Halopseudomonas aestusnigri</name>
    <dbReference type="NCBI Taxonomy" id="857252"/>
    <lineage>
        <taxon>Bacteria</taxon>
        <taxon>Pseudomonadati</taxon>
        <taxon>Pseudomonadota</taxon>
        <taxon>Gammaproteobacteria</taxon>
        <taxon>Pseudomonadales</taxon>
        <taxon>Pseudomonadaceae</taxon>
        <taxon>Halopseudomonas</taxon>
    </lineage>
</organism>
<evidence type="ECO:0000313" key="2">
    <source>
        <dbReference type="Proteomes" id="UP000243518"/>
    </source>
</evidence>
<dbReference type="Proteomes" id="UP000243518">
    <property type="component" value="Unassembled WGS sequence"/>
</dbReference>
<comment type="caution">
    <text evidence="1">The sequence shown here is derived from an EMBL/GenBank/DDBJ whole genome shotgun (WGS) entry which is preliminary data.</text>
</comment>
<keyword evidence="2" id="KW-1185">Reference proteome</keyword>
<gene>
    <name evidence="1" type="ORF">SAMN05216586_101440</name>
</gene>
<protein>
    <submittedName>
        <fullName evidence="1">Uncharacterized membrane protein</fullName>
    </submittedName>
</protein>
<evidence type="ECO:0000313" key="1">
    <source>
        <dbReference type="EMBL" id="SEF58761.1"/>
    </source>
</evidence>